<dbReference type="KEGG" id="mou:OU421_11385"/>
<evidence type="ECO:0000313" key="2">
    <source>
        <dbReference type="Proteomes" id="UP001163096"/>
    </source>
</evidence>
<gene>
    <name evidence="1" type="ORF">OU421_11385</name>
</gene>
<dbReference type="GeneID" id="76835713"/>
<dbReference type="RefSeq" id="WP_268186215.1">
    <property type="nucleotide sequence ID" value="NZ_CP113361.1"/>
</dbReference>
<evidence type="ECO:0000313" key="1">
    <source>
        <dbReference type="EMBL" id="WAI01007.1"/>
    </source>
</evidence>
<dbReference type="AlphaFoldDB" id="A0A9X9S3D2"/>
<proteinExistence type="predicted"/>
<keyword evidence="2" id="KW-1185">Reference proteome</keyword>
<sequence>MKPKIPGIEFDCLGVVKKGTAKGDDFGRHPQLISENVRFYSTPI</sequence>
<dbReference type="Proteomes" id="UP001163096">
    <property type="component" value="Chromosome"/>
</dbReference>
<organism evidence="1 2">
    <name type="scientific">Methanogenium organophilum</name>
    <dbReference type="NCBI Taxonomy" id="2199"/>
    <lineage>
        <taxon>Archaea</taxon>
        <taxon>Methanobacteriati</taxon>
        <taxon>Methanobacteriota</taxon>
        <taxon>Stenosarchaea group</taxon>
        <taxon>Methanomicrobia</taxon>
        <taxon>Methanomicrobiales</taxon>
        <taxon>Methanomicrobiaceae</taxon>
        <taxon>Methanogenium</taxon>
    </lineage>
</organism>
<accession>A0A9X9S3D2</accession>
<reference evidence="1" key="1">
    <citation type="submission" date="2022-11" db="EMBL/GenBank/DDBJ databases">
        <title>Complete genome sequence of Methanogenium organophilum DSM 3596.</title>
        <authorList>
            <person name="Chen S.-C."/>
            <person name="Lai S.-J."/>
            <person name="You Y.-T."/>
        </authorList>
    </citation>
    <scope>NUCLEOTIDE SEQUENCE</scope>
    <source>
        <strain evidence="1">DSM 3596</strain>
    </source>
</reference>
<dbReference type="EMBL" id="CP113361">
    <property type="protein sequence ID" value="WAI01007.1"/>
    <property type="molecule type" value="Genomic_DNA"/>
</dbReference>
<protein>
    <submittedName>
        <fullName evidence="1">Uncharacterized protein</fullName>
    </submittedName>
</protein>
<name>A0A9X9S3D2_METOG</name>